<accession>A0AAV2PP64</accession>
<feature type="non-terminal residue" evidence="4">
    <location>
        <position position="662"/>
    </location>
</feature>
<dbReference type="Pfam" id="PF12257">
    <property type="entry name" value="IML1"/>
    <property type="match status" value="1"/>
</dbReference>
<dbReference type="EMBL" id="CAXKWB010000672">
    <property type="protein sequence ID" value="CAL4061728.1"/>
    <property type="molecule type" value="Genomic_DNA"/>
</dbReference>
<dbReference type="Pfam" id="PF23013">
    <property type="entry name" value="IML1_N"/>
    <property type="match status" value="1"/>
</dbReference>
<proteinExistence type="predicted"/>
<dbReference type="AlphaFoldDB" id="A0AAV2PP64"/>
<dbReference type="PANTHER" id="PTHR13179:SF8">
    <property type="entry name" value="GATOR COMPLEX PROTEIN DEPDC5"/>
    <property type="match status" value="1"/>
</dbReference>
<sequence length="662" mass="75790">MNKFKLLSHQKNYREEDLLVNVKDLGTDVHEGDVVEIYHPEDDQPRLLLQIPQCKDDVTVVQRDTISVEQSIAQTFQLRSYKDVIVKKVHPKNVSLEMMEITFKDQYLGRSDMWRLKKGLVNSVVYLNKKIEFCNGSIRCQVYDMWAQGEKMACGMVTDNTKIVYRSSTSMVYVFIQMSSEMWEFDIYGDLYFERAVNGFLAELFAKWKKEGSNHEVTIVLFSRTYYQANTFEEFPPHMRECIQQDYKGTFYEDFYRVVVQNEQYEDWTPILTHLRQVFHRYQSLVLDHHHQEGVHTPQGVNSPASQGNFLEVLNISLNVFEKHYLERTFDRTGQVSVVITPGVGVFEVDRELTNITKQRIIDYGVGTDLVCVGEQPLHAVPLLKFHNKRGSWNADDYSMPHTWINLSFYSTNKKIGYGSFVPRIKLPIEIENIKITKKEKGNILGKSRMKSQEETTLPNSIFDYDAYDAQVFKLPNNQNNHKNFRSLHRTTGRKKTQSTCQSSSVQTTPRVHLKREMSDPDIYHSIDQLYGSYTTMGSSISSLNDKSPAINIPARITESKTYSRSFGALNVEAGRSRPCGATLYEGEELSPPMGATIGGGQLIAKIGSSAGTSPTDQQQTASLGRNAGRPGRSLINPFDPSHVTIKLTSNRRRWIHIFPKG</sequence>
<feature type="domain" description="Vacuolar membrane-associated protein Iml1 N-terminal" evidence="2">
    <location>
        <begin position="99"/>
        <end position="386"/>
    </location>
</feature>
<dbReference type="InterPro" id="IPR048255">
    <property type="entry name" value="IML1_N"/>
</dbReference>
<comment type="caution">
    <text evidence="4">The sequence shown here is derived from an EMBL/GenBank/DDBJ whole genome shotgun (WGS) entry which is preliminary data.</text>
</comment>
<dbReference type="GO" id="GO:0034198">
    <property type="term" value="P:cellular response to amino acid starvation"/>
    <property type="evidence" value="ECO:0007669"/>
    <property type="project" value="TreeGrafter"/>
</dbReference>
<dbReference type="GO" id="GO:0010508">
    <property type="term" value="P:positive regulation of autophagy"/>
    <property type="evidence" value="ECO:0007669"/>
    <property type="project" value="TreeGrafter"/>
</dbReference>
<feature type="region of interest" description="Disordered" evidence="1">
    <location>
        <begin position="608"/>
        <end position="641"/>
    </location>
</feature>
<evidence type="ECO:0000256" key="1">
    <source>
        <dbReference type="SAM" id="MobiDB-lite"/>
    </source>
</evidence>
<evidence type="ECO:0000313" key="4">
    <source>
        <dbReference type="EMBL" id="CAL4061728.1"/>
    </source>
</evidence>
<evidence type="ECO:0000313" key="5">
    <source>
        <dbReference type="Proteomes" id="UP001497623"/>
    </source>
</evidence>
<evidence type="ECO:0000259" key="2">
    <source>
        <dbReference type="Pfam" id="PF12257"/>
    </source>
</evidence>
<dbReference type="InterPro" id="IPR027244">
    <property type="entry name" value="IML1"/>
</dbReference>
<protein>
    <recommendedName>
        <fullName evidence="6">DEP domain-containing protein 5</fullName>
    </recommendedName>
</protein>
<reference evidence="4 5" key="1">
    <citation type="submission" date="2024-05" db="EMBL/GenBank/DDBJ databases">
        <authorList>
            <person name="Wallberg A."/>
        </authorList>
    </citation>
    <scope>NUCLEOTIDE SEQUENCE [LARGE SCALE GENOMIC DNA]</scope>
</reference>
<dbReference type="GO" id="GO:1904262">
    <property type="term" value="P:negative regulation of TORC1 signaling"/>
    <property type="evidence" value="ECO:0007669"/>
    <property type="project" value="TreeGrafter"/>
</dbReference>
<dbReference type="InterPro" id="IPR055213">
    <property type="entry name" value="IML1_double_psi_beta_barrel"/>
</dbReference>
<keyword evidence="5" id="KW-1185">Reference proteome</keyword>
<dbReference type="PANTHER" id="PTHR13179">
    <property type="entry name" value="DEP DOMAIN CONTAINING PROTEIN 5"/>
    <property type="match status" value="1"/>
</dbReference>
<organism evidence="4 5">
    <name type="scientific">Meganyctiphanes norvegica</name>
    <name type="common">Northern krill</name>
    <name type="synonym">Thysanopoda norvegica</name>
    <dbReference type="NCBI Taxonomy" id="48144"/>
    <lineage>
        <taxon>Eukaryota</taxon>
        <taxon>Metazoa</taxon>
        <taxon>Ecdysozoa</taxon>
        <taxon>Arthropoda</taxon>
        <taxon>Crustacea</taxon>
        <taxon>Multicrustacea</taxon>
        <taxon>Malacostraca</taxon>
        <taxon>Eumalacostraca</taxon>
        <taxon>Eucarida</taxon>
        <taxon>Euphausiacea</taxon>
        <taxon>Euphausiidae</taxon>
        <taxon>Meganyctiphanes</taxon>
    </lineage>
</organism>
<evidence type="ECO:0000259" key="3">
    <source>
        <dbReference type="Pfam" id="PF23013"/>
    </source>
</evidence>
<feature type="domain" description="IML1 N-terminal double psi beta-barrel" evidence="3">
    <location>
        <begin position="1"/>
        <end position="88"/>
    </location>
</feature>
<dbReference type="GO" id="GO:0005765">
    <property type="term" value="C:lysosomal membrane"/>
    <property type="evidence" value="ECO:0007669"/>
    <property type="project" value="TreeGrafter"/>
</dbReference>
<evidence type="ECO:0008006" key="6">
    <source>
        <dbReference type="Google" id="ProtNLM"/>
    </source>
</evidence>
<dbReference type="Proteomes" id="UP001497623">
    <property type="component" value="Unassembled WGS sequence"/>
</dbReference>
<dbReference type="GO" id="GO:1990130">
    <property type="term" value="C:GATOR1 complex"/>
    <property type="evidence" value="ECO:0007669"/>
    <property type="project" value="TreeGrafter"/>
</dbReference>
<gene>
    <name evidence="4" type="ORF">MNOR_LOCUS2264</name>
</gene>
<feature type="compositionally biased region" description="Polar residues" evidence="1">
    <location>
        <begin position="610"/>
        <end position="624"/>
    </location>
</feature>
<dbReference type="GO" id="GO:0005096">
    <property type="term" value="F:GTPase activator activity"/>
    <property type="evidence" value="ECO:0007669"/>
    <property type="project" value="InterPro"/>
</dbReference>
<name>A0AAV2PP64_MEGNR</name>